<evidence type="ECO:0000313" key="2">
    <source>
        <dbReference type="EMBL" id="KAF7165491.1"/>
    </source>
</evidence>
<gene>
    <name evidence="2" type="ORF">CNMCM5623_009613</name>
</gene>
<evidence type="ECO:0000259" key="1">
    <source>
        <dbReference type="Pfam" id="PF01073"/>
    </source>
</evidence>
<dbReference type="SUPFAM" id="SSF51735">
    <property type="entry name" value="NAD(P)-binding Rossmann-fold domains"/>
    <property type="match status" value="1"/>
</dbReference>
<organism evidence="2 3">
    <name type="scientific">Aspergillus felis</name>
    <dbReference type="NCBI Taxonomy" id="1287682"/>
    <lineage>
        <taxon>Eukaryota</taxon>
        <taxon>Fungi</taxon>
        <taxon>Dikarya</taxon>
        <taxon>Ascomycota</taxon>
        <taxon>Pezizomycotina</taxon>
        <taxon>Eurotiomycetes</taxon>
        <taxon>Eurotiomycetidae</taxon>
        <taxon>Eurotiales</taxon>
        <taxon>Aspergillaceae</taxon>
        <taxon>Aspergillus</taxon>
        <taxon>Aspergillus subgen. Fumigati</taxon>
    </lineage>
</organism>
<protein>
    <recommendedName>
        <fullName evidence="1">3-beta hydroxysteroid dehydrogenase/isomerase domain-containing protein</fullName>
    </recommendedName>
</protein>
<dbReference type="OrthoDB" id="10058185at2759"/>
<dbReference type="InterPro" id="IPR002225">
    <property type="entry name" value="3Beta_OHSteriod_DH/Estase"/>
</dbReference>
<proteinExistence type="predicted"/>
<feature type="domain" description="3-beta hydroxysteroid dehydrogenase/isomerase" evidence="1">
    <location>
        <begin position="2"/>
        <end position="173"/>
    </location>
</feature>
<dbReference type="InterPro" id="IPR036291">
    <property type="entry name" value="NAD(P)-bd_dom_sf"/>
</dbReference>
<dbReference type="GO" id="GO:0006694">
    <property type="term" value="P:steroid biosynthetic process"/>
    <property type="evidence" value="ECO:0007669"/>
    <property type="project" value="InterPro"/>
</dbReference>
<accession>A0A8H6Q2W8</accession>
<reference evidence="2" key="1">
    <citation type="submission" date="2020-06" db="EMBL/GenBank/DDBJ databases">
        <title>Draft genome sequences of strains closely related to Aspergillus parafelis and Aspergillus hiratsukae.</title>
        <authorList>
            <person name="Dos Santos R.A.C."/>
            <person name="Rivero-Menendez O."/>
            <person name="Steenwyk J.L."/>
            <person name="Mead M.E."/>
            <person name="Goldman G.H."/>
            <person name="Alastruey-Izquierdo A."/>
            <person name="Rokas A."/>
        </authorList>
    </citation>
    <scope>NUCLEOTIDE SEQUENCE</scope>
    <source>
        <strain evidence="2">CNM-CM5623</strain>
    </source>
</reference>
<dbReference type="Gene3D" id="3.40.50.720">
    <property type="entry name" value="NAD(P)-binding Rossmann-like Domain"/>
    <property type="match status" value="1"/>
</dbReference>
<evidence type="ECO:0000313" key="3">
    <source>
        <dbReference type="Proteomes" id="UP000654922"/>
    </source>
</evidence>
<dbReference type="Proteomes" id="UP000654922">
    <property type="component" value="Unassembled WGS sequence"/>
</dbReference>
<dbReference type="Pfam" id="PF01073">
    <property type="entry name" value="3Beta_HSD"/>
    <property type="match status" value="1"/>
</dbReference>
<name>A0A8H6Q2W8_9EURO</name>
<dbReference type="EMBL" id="JACBAE010001317">
    <property type="protein sequence ID" value="KAF7165491.1"/>
    <property type="molecule type" value="Genomic_DNA"/>
</dbReference>
<sequence>MYEVNVEGTKNLVQIAQESGAHSFIYTSSASVISDVKTDLKSADETYPIILSDQQSKFYVNTKALAEIYVLSQNHRSADTDTLSHFLTCAIRPSGIFSVGDLVVLPGILDAYFRGQIKVQLGDNKNLFNFTENMNMAYSYYLAAAALVRCQNNLPGDDAKVDGEAFFITNNGP</sequence>
<dbReference type="AlphaFoldDB" id="A0A8H6Q2W8"/>
<comment type="caution">
    <text evidence="2">The sequence shown here is derived from an EMBL/GenBank/DDBJ whole genome shotgun (WGS) entry which is preliminary data.</text>
</comment>
<dbReference type="GO" id="GO:0016616">
    <property type="term" value="F:oxidoreductase activity, acting on the CH-OH group of donors, NAD or NADP as acceptor"/>
    <property type="evidence" value="ECO:0007669"/>
    <property type="project" value="InterPro"/>
</dbReference>